<dbReference type="OMA" id="IPDKDTS"/>
<feature type="compositionally biased region" description="Basic and acidic residues" evidence="1">
    <location>
        <begin position="1671"/>
        <end position="1680"/>
    </location>
</feature>
<feature type="compositionally biased region" description="Low complexity" evidence="1">
    <location>
        <begin position="1081"/>
        <end position="1094"/>
    </location>
</feature>
<evidence type="ECO:0000313" key="4">
    <source>
        <dbReference type="EMBL" id="KFM73910.1"/>
    </source>
</evidence>
<feature type="compositionally biased region" description="Low complexity" evidence="1">
    <location>
        <begin position="270"/>
        <end position="285"/>
    </location>
</feature>
<organism evidence="4 5">
    <name type="scientific">Stegodyphus mimosarum</name>
    <name type="common">African social velvet spider</name>
    <dbReference type="NCBI Taxonomy" id="407821"/>
    <lineage>
        <taxon>Eukaryota</taxon>
        <taxon>Metazoa</taxon>
        <taxon>Ecdysozoa</taxon>
        <taxon>Arthropoda</taxon>
        <taxon>Chelicerata</taxon>
        <taxon>Arachnida</taxon>
        <taxon>Araneae</taxon>
        <taxon>Araneomorphae</taxon>
        <taxon>Entelegynae</taxon>
        <taxon>Eresoidea</taxon>
        <taxon>Eresidae</taxon>
        <taxon>Stegodyphus</taxon>
    </lineage>
</organism>
<feature type="compositionally biased region" description="Basic and acidic residues" evidence="1">
    <location>
        <begin position="757"/>
        <end position="768"/>
    </location>
</feature>
<dbReference type="Pfam" id="PF16763">
    <property type="entry name" value="Spidroin_N"/>
    <property type="match status" value="1"/>
</dbReference>
<feature type="compositionally biased region" description="Polar residues" evidence="1">
    <location>
        <begin position="1166"/>
        <end position="1198"/>
    </location>
</feature>
<feature type="compositionally biased region" description="Basic and acidic residues" evidence="1">
    <location>
        <begin position="314"/>
        <end position="325"/>
    </location>
</feature>
<dbReference type="InterPro" id="IPR038243">
    <property type="entry name" value="Spidroin_N_sf"/>
</dbReference>
<feature type="compositionally biased region" description="Low complexity" evidence="1">
    <location>
        <begin position="1720"/>
        <end position="1731"/>
    </location>
</feature>
<feature type="region of interest" description="Disordered" evidence="1">
    <location>
        <begin position="1149"/>
        <end position="1736"/>
    </location>
</feature>
<feature type="domain" description="Spidroin N-terminal" evidence="3">
    <location>
        <begin position="30"/>
        <end position="153"/>
    </location>
</feature>
<evidence type="ECO:0000313" key="5">
    <source>
        <dbReference type="Proteomes" id="UP000054359"/>
    </source>
</evidence>
<feature type="compositionally biased region" description="Low complexity" evidence="1">
    <location>
        <begin position="542"/>
        <end position="555"/>
    </location>
</feature>
<protein>
    <recommendedName>
        <fullName evidence="3">Spidroin N-terminal domain-containing protein</fullName>
    </recommendedName>
</protein>
<feature type="compositionally biased region" description="Basic and acidic residues" evidence="1">
    <location>
        <begin position="490"/>
        <end position="501"/>
    </location>
</feature>
<feature type="compositionally biased region" description="Polar residues" evidence="1">
    <location>
        <begin position="622"/>
        <end position="631"/>
    </location>
</feature>
<keyword evidence="5" id="KW-1185">Reference proteome</keyword>
<feature type="region of interest" description="Disordered" evidence="1">
    <location>
        <begin position="338"/>
        <end position="864"/>
    </location>
</feature>
<feature type="compositionally biased region" description="Polar residues" evidence="1">
    <location>
        <begin position="562"/>
        <end position="571"/>
    </location>
</feature>
<feature type="compositionally biased region" description="Polar residues" evidence="1">
    <location>
        <begin position="1559"/>
        <end position="1568"/>
    </location>
</feature>
<feature type="region of interest" description="Disordered" evidence="1">
    <location>
        <begin position="162"/>
        <end position="325"/>
    </location>
</feature>
<feature type="compositionally biased region" description="Polar residues" evidence="1">
    <location>
        <begin position="579"/>
        <end position="594"/>
    </location>
</feature>
<keyword evidence="2" id="KW-0732">Signal</keyword>
<feature type="compositionally biased region" description="Basic and acidic residues" evidence="1">
    <location>
        <begin position="1781"/>
        <end position="1793"/>
    </location>
</feature>
<feature type="compositionally biased region" description="Basic and acidic residues" evidence="1">
    <location>
        <begin position="1301"/>
        <end position="1312"/>
    </location>
</feature>
<name>A0A087U971_STEMI</name>
<feature type="compositionally biased region" description="Polar residues" evidence="1">
    <location>
        <begin position="476"/>
        <end position="485"/>
    </location>
</feature>
<feature type="compositionally biased region" description="Polar residues" evidence="1">
    <location>
        <begin position="1371"/>
        <end position="1382"/>
    </location>
</feature>
<feature type="compositionally biased region" description="Polar residues" evidence="1">
    <location>
        <begin position="1015"/>
        <end position="1024"/>
    </location>
</feature>
<feature type="compositionally biased region" description="Low complexity" evidence="1">
    <location>
        <begin position="904"/>
        <end position="915"/>
    </location>
</feature>
<feature type="compositionally biased region" description="Polar residues" evidence="1">
    <location>
        <begin position="1101"/>
        <end position="1110"/>
    </location>
</feature>
<feature type="region of interest" description="Disordered" evidence="1">
    <location>
        <begin position="1752"/>
        <end position="1793"/>
    </location>
</feature>
<dbReference type="InterPro" id="IPR031913">
    <property type="entry name" value="Spidroin_N"/>
</dbReference>
<reference evidence="4 5" key="1">
    <citation type="submission" date="2013-11" db="EMBL/GenBank/DDBJ databases">
        <title>Genome sequencing of Stegodyphus mimosarum.</title>
        <authorList>
            <person name="Bechsgaard J."/>
        </authorList>
    </citation>
    <scope>NUCLEOTIDE SEQUENCE [LARGE SCALE GENOMIC DNA]</scope>
</reference>
<feature type="compositionally biased region" description="Polar residues" evidence="1">
    <location>
        <begin position="894"/>
        <end position="903"/>
    </location>
</feature>
<proteinExistence type="predicted"/>
<sequence>MDWSIQLCLTFILMFYNCPFIHSRGIQTNPFANHDTATAFVHSFVRYVSSSEAFGNQGNEDFEEILETLLTAMQQSTYNKKESSARIKTMTMAFASSIAELIVVEDSQEDELDIKTKIITDALEYAFSEVMGNVDIHFIEEIKILVKIFAEEQVQDIDDTFTKQSRHYEGESTINTNKQQRDETRKGQAHSNADTDNMKTRFQPQYSGQWQTKSSPQYGPDGIGRKQSPDSDAGATKPPNSEAKAIVPLKALDKLSQLYPDTESEGTGDGSPSGSPKSPTGPGAPEHSGSSDGEPTNSDKGGKQPDDASSSPRHGSDGKIPDKDTSALLLVDIDIATLLPSSQPGEGPSDDSLGGSEGPTGPDNASPSQPSSAAPSGELPDSATIQSLYDLLSKLPISLPDQGAPSDQNKGPSGQDAGTPESGMSPEDKGPYGGSDGESPESGDQSDTLSKEPELVSLISNLLDDIPSEDKPKHSAPSQSESSPQHGPKHAADGIGKKQIPDSDAGSPKSPDSKAKEIAPLLALEMLSQLYPDTESEGTGDGSPSGSPKSPTGPGDPEHSGSSDGEPTNSDEGGKQPDDASSSPGHRTMVNTSALLLEDIDIATLLPSSQHGEGPSDDSLGGSESPTGPDNASSSQPSSAAPSGELPDSATIQSLYDLLSKLPIPLPDRGAPNDKNRGPSGQDAGTPEGGMSPEDKGPYGGSDGESPESGDQIDTLSKEPELVSLISNLLDDIPSEDKPKHSAPSQSESSPQHGPKHAADGIGKKQSPDSDAGSPKSPDSEAKEIAPLLALEKLSQLYPDTESEGTGDGSPSGFPKSPTGPGAPEHSGYSDGEPTNSDEGGKQPDDASSSPGHGSDGKIPDKDTSALLLVDIDIATLLPSSQHGEGPSDDSLGGSESPTGPDNASSSQPSSAAPSGELPDSATIQSLYDLLSKLPIPLPDQGAPNDQNRGPSGQDAGTPESGMSPEDKGPYGGSDGESPESGDQIDTLSKEPELVSLISNLLDDIPSEDKPKHSAPSQSESSPQHGPKHAADGIGKKQIPDSDAGSPKSPDSKAKEIAPLLALEMLSQLYPDTESEGTGDGSPSGSPKSPTGPGDPEHSGSSDGEPTNSDEGGKQPDDASSSPGHRSDGKIPDKDTSALLLVDIDIATLLPSSQPGEGPSDDSLGGSESPTGPENASLFQPSSAAPSGQLPDSATIQSLYDLLSKLPIPLPDQGAPNDQNRGPSGQDAGTPESGMSPEDKAPYGGSDGESPESGDQIDTLSKEPELVSLISNLLDDIPSEDKPKHSAPSQSESSPQHGPKHAADGIGKKQSPDSDAGSPKSPDSEAKEIAPLLALEKFSQLYPDTESEGTGDGSPSGSPKSPTGPGAPEHSGSSDGEPTNSDEGGKQPDDASSSPGHGSDGKIPDKDTSALLLVDIDIATLLPSSQPGEGPSDDSLGGSESPTGPDNASPSQPSSAAPSGELPDSATIQSLYDLLSKLPIPLPDQGAPNDQNRGPSGQDAGTPESGMSPEDKAPYGGSDGESPESGDQIDTLSKEPELVSLISNLLDDIPSEDKPKHSAPSQSESSPQRGPKHAADGIGKKQSPDSDAGSPKSPDSEAKEIAPLLALEKLSQLYPDTESEGTGDGSPSGFPKSPTGPGAPEHSGYSDGEPTNSDEGGKQPDDASSSPGHGSDGKIPDKDTSALLLVDIDIATLLPSSQPGEGPSDDSLGGSEGPTGPDNASPSQPSSAAPSGELPDSATIQSLYDLLSKLPISLPDQGAPSDQNKGPSGQDAGTPESGMSPEDKGPYGSPSEKHPEFISKFAQAALISKISKSRISELMKIINMSVDSKEFYFNVDLFFGGFKILYDKLLLENNNETSCHKSIIILLESVVSLIQYIKYSNTVISPPIPINSEILLF</sequence>
<dbReference type="Proteomes" id="UP000054359">
    <property type="component" value="Unassembled WGS sequence"/>
</dbReference>
<dbReference type="EMBL" id="KK118804">
    <property type="protein sequence ID" value="KFM73910.1"/>
    <property type="molecule type" value="Genomic_DNA"/>
</dbReference>
<dbReference type="Gene3D" id="1.10.274.70">
    <property type="match status" value="1"/>
</dbReference>
<feature type="compositionally biased region" description="Basic and acidic residues" evidence="1">
    <location>
        <begin position="1029"/>
        <end position="1040"/>
    </location>
</feature>
<feature type="compositionally biased region" description="Basic and acidic residues" evidence="1">
    <location>
        <begin position="1399"/>
        <end position="1408"/>
    </location>
</feature>
<evidence type="ECO:0000256" key="2">
    <source>
        <dbReference type="SAM" id="SignalP"/>
    </source>
</evidence>
<feature type="compositionally biased region" description="Low complexity" evidence="1">
    <location>
        <begin position="1353"/>
        <end position="1368"/>
    </location>
</feature>
<feature type="compositionally biased region" description="Polar residues" evidence="1">
    <location>
        <begin position="1287"/>
        <end position="1296"/>
    </location>
</feature>
<feature type="compositionally biased region" description="Polar residues" evidence="1">
    <location>
        <begin position="288"/>
        <end position="299"/>
    </location>
</feature>
<evidence type="ECO:0000256" key="1">
    <source>
        <dbReference type="SAM" id="MobiDB-lite"/>
    </source>
</evidence>
<feature type="non-terminal residue" evidence="4">
    <location>
        <position position="1897"/>
    </location>
</feature>
<accession>A0A087U971</accession>
<feature type="chain" id="PRO_5001830312" description="Spidroin N-terminal domain-containing protein" evidence="2">
    <location>
        <begin position="24"/>
        <end position="1897"/>
    </location>
</feature>
<feature type="compositionally biased region" description="Basic and acidic residues" evidence="1">
    <location>
        <begin position="1125"/>
        <end position="1136"/>
    </location>
</feature>
<feature type="compositionally biased region" description="Low complexity" evidence="1">
    <location>
        <begin position="1448"/>
        <end position="1459"/>
    </location>
</feature>
<gene>
    <name evidence="4" type="ORF">X975_01894</name>
</gene>
<evidence type="ECO:0000259" key="3">
    <source>
        <dbReference type="Pfam" id="PF16763"/>
    </source>
</evidence>
<feature type="compositionally biased region" description="Low complexity" evidence="1">
    <location>
        <begin position="632"/>
        <end position="643"/>
    </location>
</feature>
<feature type="compositionally biased region" description="Polar residues" evidence="1">
    <location>
        <begin position="743"/>
        <end position="752"/>
    </location>
</feature>
<feature type="compositionally biased region" description="Low complexity" evidence="1">
    <location>
        <begin position="365"/>
        <end position="376"/>
    </location>
</feature>
<feature type="signal peptide" evidence="2">
    <location>
        <begin position="1"/>
        <end position="23"/>
    </location>
</feature>
<feature type="region of interest" description="Disordered" evidence="1">
    <location>
        <begin position="878"/>
        <end position="1136"/>
    </location>
</feature>
<dbReference type="OrthoDB" id="6437961at2759"/>
<feature type="compositionally biased region" description="Basic and acidic residues" evidence="1">
    <location>
        <begin position="855"/>
        <end position="864"/>
    </location>
</feature>
<feature type="compositionally biased region" description="Polar residues" evidence="1">
    <location>
        <begin position="189"/>
        <end position="217"/>
    </location>
</feature>
<feature type="compositionally biased region" description="Basic and acidic residues" evidence="1">
    <location>
        <begin position="1573"/>
        <end position="1584"/>
    </location>
</feature>